<dbReference type="Proteomes" id="UP000238479">
    <property type="component" value="Chromosome 7"/>
</dbReference>
<evidence type="ECO:0000256" key="1">
    <source>
        <dbReference type="SAM" id="MobiDB-lite"/>
    </source>
</evidence>
<name>A0A2P6PBB6_ROSCH</name>
<accession>A0A2P6PBB6</accession>
<dbReference type="AlphaFoldDB" id="A0A2P6PBB6"/>
<evidence type="ECO:0000313" key="3">
    <source>
        <dbReference type="Proteomes" id="UP000238479"/>
    </source>
</evidence>
<comment type="caution">
    <text evidence="2">The sequence shown here is derived from an EMBL/GenBank/DDBJ whole genome shotgun (WGS) entry which is preliminary data.</text>
</comment>
<sequence>MTSLLCITGSWNSQCRRKSTKTVSHKYARVMNSSSVSQRNFGHDQHSRRSHVKLESSSPRLENGDHVKGKKNKFAKGRSETQEHRGLSLWYVTTCISHILRKARAFYNEFCCDAITDGGDDTTRRQGYNHEVMLVDPYFSIPITPFTSHDYSTKY</sequence>
<dbReference type="Gramene" id="PRQ19223">
    <property type="protein sequence ID" value="PRQ19223"/>
    <property type="gene ID" value="RchiOBHm_Chr7g0214861"/>
</dbReference>
<gene>
    <name evidence="2" type="ORF">RchiOBHm_Chr7g0214861</name>
</gene>
<keyword evidence="3" id="KW-1185">Reference proteome</keyword>
<organism evidence="2 3">
    <name type="scientific">Rosa chinensis</name>
    <name type="common">China rose</name>
    <dbReference type="NCBI Taxonomy" id="74649"/>
    <lineage>
        <taxon>Eukaryota</taxon>
        <taxon>Viridiplantae</taxon>
        <taxon>Streptophyta</taxon>
        <taxon>Embryophyta</taxon>
        <taxon>Tracheophyta</taxon>
        <taxon>Spermatophyta</taxon>
        <taxon>Magnoliopsida</taxon>
        <taxon>eudicotyledons</taxon>
        <taxon>Gunneridae</taxon>
        <taxon>Pentapetalae</taxon>
        <taxon>rosids</taxon>
        <taxon>fabids</taxon>
        <taxon>Rosales</taxon>
        <taxon>Rosaceae</taxon>
        <taxon>Rosoideae</taxon>
        <taxon>Rosoideae incertae sedis</taxon>
        <taxon>Rosa</taxon>
    </lineage>
</organism>
<feature type="region of interest" description="Disordered" evidence="1">
    <location>
        <begin position="34"/>
        <end position="79"/>
    </location>
</feature>
<protein>
    <submittedName>
        <fullName evidence="2">Uncharacterized protein</fullName>
    </submittedName>
</protein>
<evidence type="ECO:0000313" key="2">
    <source>
        <dbReference type="EMBL" id="PRQ19223.1"/>
    </source>
</evidence>
<dbReference type="STRING" id="74649.A0A2P6PBB6"/>
<reference evidence="2 3" key="1">
    <citation type="journal article" date="2018" name="Nat. Genet.">
        <title>The Rosa genome provides new insights in the design of modern roses.</title>
        <authorList>
            <person name="Bendahmane M."/>
        </authorList>
    </citation>
    <scope>NUCLEOTIDE SEQUENCE [LARGE SCALE GENOMIC DNA]</scope>
    <source>
        <strain evidence="3">cv. Old Blush</strain>
    </source>
</reference>
<proteinExistence type="predicted"/>
<dbReference type="OMA" id="IMGHELV"/>
<dbReference type="EMBL" id="PDCK01000045">
    <property type="protein sequence ID" value="PRQ19223.1"/>
    <property type="molecule type" value="Genomic_DNA"/>
</dbReference>